<evidence type="ECO:0000313" key="3">
    <source>
        <dbReference type="Proteomes" id="UP000008366"/>
    </source>
</evidence>
<dbReference type="OrthoDB" id="9816564at2"/>
<dbReference type="eggNOG" id="COG2120">
    <property type="taxonomic scope" value="Bacteria"/>
</dbReference>
<evidence type="ECO:0000313" key="2">
    <source>
        <dbReference type="EMBL" id="GAB94036.1"/>
    </source>
</evidence>
<dbReference type="GO" id="GO:0016137">
    <property type="term" value="P:glycoside metabolic process"/>
    <property type="evidence" value="ECO:0007669"/>
    <property type="project" value="UniProtKB-ARBA"/>
</dbReference>
<evidence type="ECO:0000256" key="1">
    <source>
        <dbReference type="ARBA" id="ARBA00022833"/>
    </source>
</evidence>
<dbReference type="Proteomes" id="UP000008366">
    <property type="component" value="Unassembled WGS sequence"/>
</dbReference>
<dbReference type="EMBL" id="BAHD01000001">
    <property type="protein sequence ID" value="GAB94036.1"/>
    <property type="molecule type" value="Genomic_DNA"/>
</dbReference>
<organism evidence="2 3">
    <name type="scientific">Kineosphaera limosa NBRC 100340</name>
    <dbReference type="NCBI Taxonomy" id="1184609"/>
    <lineage>
        <taxon>Bacteria</taxon>
        <taxon>Bacillati</taxon>
        <taxon>Actinomycetota</taxon>
        <taxon>Actinomycetes</taxon>
        <taxon>Micrococcales</taxon>
        <taxon>Dermatophilaceae</taxon>
        <taxon>Kineosphaera</taxon>
    </lineage>
</organism>
<dbReference type="SUPFAM" id="SSF102588">
    <property type="entry name" value="LmbE-like"/>
    <property type="match status" value="1"/>
</dbReference>
<proteinExistence type="predicted"/>
<gene>
    <name evidence="2" type="ORF">KILIM_001_00380</name>
</gene>
<protein>
    <submittedName>
        <fullName evidence="2">Uncharacterized protein</fullName>
    </submittedName>
</protein>
<comment type="caution">
    <text evidence="2">The sequence shown here is derived from an EMBL/GenBank/DDBJ whole genome shotgun (WGS) entry which is preliminary data.</text>
</comment>
<dbReference type="RefSeq" id="WP_006590569.1">
    <property type="nucleotide sequence ID" value="NZ_BAHD01000001.1"/>
</dbReference>
<dbReference type="InterPro" id="IPR024078">
    <property type="entry name" value="LmbE-like_dom_sf"/>
</dbReference>
<dbReference type="InterPro" id="IPR003737">
    <property type="entry name" value="GlcNAc_PI_deacetylase-related"/>
</dbReference>
<dbReference type="AlphaFoldDB" id="K6WJR7"/>
<dbReference type="Gene3D" id="3.40.50.10320">
    <property type="entry name" value="LmbE-like"/>
    <property type="match status" value="1"/>
</dbReference>
<name>K6WJR7_9MICO</name>
<reference evidence="2 3" key="1">
    <citation type="submission" date="2012-08" db="EMBL/GenBank/DDBJ databases">
        <title>Whole genome shotgun sequence of Kineosphaera limosa NBRC 100340.</title>
        <authorList>
            <person name="Yoshida I."/>
            <person name="Isaki S."/>
            <person name="Hosoyama A."/>
            <person name="Tsuchikane K."/>
            <person name="Katsumata H."/>
            <person name="Ando Y."/>
            <person name="Ohji S."/>
            <person name="Hamada M."/>
            <person name="Tamura T."/>
            <person name="Yamazoe A."/>
            <person name="Yamazaki S."/>
            <person name="Fujita N."/>
        </authorList>
    </citation>
    <scope>NUCLEOTIDE SEQUENCE [LARGE SCALE GENOMIC DNA]</scope>
    <source>
        <strain evidence="2 3">NBRC 100340</strain>
    </source>
</reference>
<sequence>MTPSLPAFVGSLPVLVVAPHLDDALLSAFALATSGTSTSVLTVFDGEPERPVVTSWDLVCSLRDSAEAMALRRAENDEAMRRSGCAHHSLGLIDQQYLDGPRPAAEADTIREAVRSWLNEVGNGIVAVPAGAGAPPPTSAVFGTPGGARRRRLRQLVGPAGQALLNARARWMARNTLPAAHVDHLFVRDALVPLAQEGCGVVLYEEVPYLWGAPADRSVTDLVGQHGLRALEVTAGVDLAHKARCVGAYGTQVELLYSPHGRLDSVSGLPETERYWLLTALSAAGPSLDHPRRRV</sequence>
<dbReference type="Pfam" id="PF02585">
    <property type="entry name" value="PIG-L"/>
    <property type="match status" value="1"/>
</dbReference>
<keyword evidence="3" id="KW-1185">Reference proteome</keyword>
<accession>K6WJR7</accession>
<keyword evidence="1" id="KW-0862">Zinc</keyword>